<keyword evidence="2" id="KW-1185">Reference proteome</keyword>
<evidence type="ECO:0000313" key="1">
    <source>
        <dbReference type="EMBL" id="AOV05883.1"/>
    </source>
</evidence>
<reference evidence="1 2" key="1">
    <citation type="submission" date="2016-09" db="EMBL/GenBank/DDBJ databases">
        <title>Complete genome sequence of Deltia acidovorans CM13 isolated from murine proximal colonic tissue.</title>
        <authorList>
            <person name="Saffarian A."/>
        </authorList>
    </citation>
    <scope>NUCLEOTIDE SEQUENCE [LARGE SCALE GENOMIC DNA]</scope>
    <source>
        <strain evidence="1 2">CM13</strain>
    </source>
</reference>
<organism evidence="1 2">
    <name type="scientific">Delftia tsuruhatensis</name>
    <dbReference type="NCBI Taxonomy" id="180282"/>
    <lineage>
        <taxon>Bacteria</taxon>
        <taxon>Pseudomonadati</taxon>
        <taxon>Pseudomonadota</taxon>
        <taxon>Betaproteobacteria</taxon>
        <taxon>Burkholderiales</taxon>
        <taxon>Comamonadaceae</taxon>
        <taxon>Delftia</taxon>
    </lineage>
</organism>
<accession>A0ABM6EDY6</accession>
<evidence type="ECO:0000313" key="2">
    <source>
        <dbReference type="Proteomes" id="UP000095607"/>
    </source>
</evidence>
<protein>
    <submittedName>
        <fullName evidence="1">Uncharacterized protein</fullName>
    </submittedName>
</protein>
<name>A0ABM6EDY6_9BURK</name>
<gene>
    <name evidence="1" type="ORF">BI380_10975</name>
</gene>
<sequence>MVVAIVWASMTQFAQAGELQARQPAGLARAEAMAPMIVDEINAHWPKIPRRSYLGALFEQESCRSLTHSMCWSSTARLKTSREEGGGLAQLTRAWTKSGALRFDSLDEVRRMAPSALEDLDWQSVYERPELSVRAAIIKLRGCDARLQALSPDLDALVRVAFCDAAYNGGWSHLQQDRQLCTLRAGCDADQWFGHVELHSVKSREKWQGYGQSAYDINREHVRNTVPLLSRRLKYLPWLGV</sequence>
<dbReference type="Proteomes" id="UP000095607">
    <property type="component" value="Chromosome"/>
</dbReference>
<proteinExistence type="predicted"/>
<dbReference type="EMBL" id="CP017420">
    <property type="protein sequence ID" value="AOV05883.1"/>
    <property type="molecule type" value="Genomic_DNA"/>
</dbReference>